<dbReference type="Gene3D" id="1.25.40.20">
    <property type="entry name" value="Ankyrin repeat-containing domain"/>
    <property type="match status" value="1"/>
</dbReference>
<dbReference type="InterPro" id="IPR036770">
    <property type="entry name" value="Ankyrin_rpt-contain_sf"/>
</dbReference>
<dbReference type="GO" id="GO:0044231">
    <property type="term" value="C:host cell presynaptic membrane"/>
    <property type="evidence" value="ECO:0007669"/>
    <property type="project" value="UniProtKB-KW"/>
</dbReference>
<name>A0A8X6LZ66_TRICU</name>
<dbReference type="GO" id="GO:0044218">
    <property type="term" value="C:other organism cell membrane"/>
    <property type="evidence" value="ECO:0007669"/>
    <property type="project" value="UniProtKB-KW"/>
</dbReference>
<organism evidence="13 14">
    <name type="scientific">Trichonephila clavata</name>
    <name type="common">Joro spider</name>
    <name type="synonym">Nephila clavata</name>
    <dbReference type="NCBI Taxonomy" id="2740835"/>
    <lineage>
        <taxon>Eukaryota</taxon>
        <taxon>Metazoa</taxon>
        <taxon>Ecdysozoa</taxon>
        <taxon>Arthropoda</taxon>
        <taxon>Chelicerata</taxon>
        <taxon>Arachnida</taxon>
        <taxon>Araneae</taxon>
        <taxon>Araneomorphae</taxon>
        <taxon>Entelegynae</taxon>
        <taxon>Araneoidea</taxon>
        <taxon>Nephilidae</taxon>
        <taxon>Trichonephila</taxon>
    </lineage>
</organism>
<accession>A0A8X6LZ66</accession>
<keyword evidence="7" id="KW-0528">Neurotoxin</keyword>
<evidence type="ECO:0000256" key="9">
    <source>
        <dbReference type="ARBA" id="ARBA00023028"/>
    </source>
</evidence>
<evidence type="ECO:0000313" key="14">
    <source>
        <dbReference type="Proteomes" id="UP000887116"/>
    </source>
</evidence>
<evidence type="ECO:0000256" key="5">
    <source>
        <dbReference type="ARBA" id="ARBA00022537"/>
    </source>
</evidence>
<evidence type="ECO:0000256" key="3">
    <source>
        <dbReference type="ARBA" id="ARBA00022483"/>
    </source>
</evidence>
<keyword evidence="10 12" id="KW-0040">ANK repeat</keyword>
<comment type="subcellular location">
    <subcellularLocation>
        <location evidence="2">Secreted</location>
    </subcellularLocation>
    <subcellularLocation>
        <location evidence="1">Target cell membrane</location>
    </subcellularLocation>
</comment>
<keyword evidence="3" id="KW-0268">Exocytosis</keyword>
<feature type="repeat" description="ANK" evidence="12">
    <location>
        <begin position="91"/>
        <end position="123"/>
    </location>
</feature>
<dbReference type="Pfam" id="PF12796">
    <property type="entry name" value="Ank_2"/>
    <property type="match status" value="1"/>
</dbReference>
<evidence type="ECO:0000256" key="2">
    <source>
        <dbReference type="ARBA" id="ARBA00004613"/>
    </source>
</evidence>
<dbReference type="PANTHER" id="PTHR24166:SF48">
    <property type="entry name" value="PROTEIN VAPYRIN"/>
    <property type="match status" value="1"/>
</dbReference>
<keyword evidence="5" id="KW-1052">Target cell membrane</keyword>
<dbReference type="PANTHER" id="PTHR24166">
    <property type="entry name" value="ROLLING PEBBLES, ISOFORM B"/>
    <property type="match status" value="1"/>
</dbReference>
<dbReference type="InterPro" id="IPR050889">
    <property type="entry name" value="Dendritic_Spine_Reg/Scaffold"/>
</dbReference>
<reference evidence="13" key="1">
    <citation type="submission" date="2020-07" db="EMBL/GenBank/DDBJ databases">
        <title>Multicomponent nature underlies the extraordinary mechanical properties of spider dragline silk.</title>
        <authorList>
            <person name="Kono N."/>
            <person name="Nakamura H."/>
            <person name="Mori M."/>
            <person name="Yoshida Y."/>
            <person name="Ohtoshi R."/>
            <person name="Malay A.D."/>
            <person name="Moran D.A.P."/>
            <person name="Tomita M."/>
            <person name="Numata K."/>
            <person name="Arakawa K."/>
        </authorList>
    </citation>
    <scope>NUCLEOTIDE SEQUENCE</scope>
</reference>
<dbReference type="OrthoDB" id="539213at2759"/>
<proteinExistence type="predicted"/>
<keyword evidence="8" id="KW-0677">Repeat</keyword>
<keyword evidence="11" id="KW-1053">Target membrane</keyword>
<evidence type="ECO:0000256" key="10">
    <source>
        <dbReference type="ARBA" id="ARBA00023043"/>
    </source>
</evidence>
<dbReference type="InterPro" id="IPR002110">
    <property type="entry name" value="Ankyrin_rpt"/>
</dbReference>
<sequence>MSNHECHGHRGSCRYGVEQSLDEVAFEKGIWGTAFDGNIQKLKLILDRGEDPSIPDSSGYTALHYASRNGKELTCKILLGNGANPNAQTHGGATPLHRAAFLGHANIVSLLLQYKADPSICDSDGKTALHKGAEGQHYEVCCILVDSKPELKQIADNRGFLPVNYVKENNTPLLSLLK</sequence>
<evidence type="ECO:0000256" key="4">
    <source>
        <dbReference type="ARBA" id="ARBA00022525"/>
    </source>
</evidence>
<evidence type="ECO:0000256" key="8">
    <source>
        <dbReference type="ARBA" id="ARBA00022737"/>
    </source>
</evidence>
<dbReference type="EMBL" id="BMAO01009042">
    <property type="protein sequence ID" value="GFR28256.1"/>
    <property type="molecule type" value="Genomic_DNA"/>
</dbReference>
<dbReference type="GO" id="GO:0006887">
    <property type="term" value="P:exocytosis"/>
    <property type="evidence" value="ECO:0007669"/>
    <property type="project" value="UniProtKB-KW"/>
</dbReference>
<protein>
    <submittedName>
        <fullName evidence="13">Ankyrin repeat domain-containing protein 39</fullName>
    </submittedName>
</protein>
<evidence type="ECO:0000256" key="6">
    <source>
        <dbReference type="ARBA" id="ARBA00022656"/>
    </source>
</evidence>
<dbReference type="GO" id="GO:0090729">
    <property type="term" value="F:toxin activity"/>
    <property type="evidence" value="ECO:0007669"/>
    <property type="project" value="UniProtKB-KW"/>
</dbReference>
<evidence type="ECO:0000256" key="12">
    <source>
        <dbReference type="PROSITE-ProRule" id="PRU00023"/>
    </source>
</evidence>
<dbReference type="GO" id="GO:0005576">
    <property type="term" value="C:extracellular region"/>
    <property type="evidence" value="ECO:0007669"/>
    <property type="project" value="UniProtKB-SubCell"/>
</dbReference>
<keyword evidence="14" id="KW-1185">Reference proteome</keyword>
<keyword evidence="4" id="KW-0964">Secreted</keyword>
<dbReference type="PROSITE" id="PS50297">
    <property type="entry name" value="ANK_REP_REGION"/>
    <property type="match status" value="2"/>
</dbReference>
<evidence type="ECO:0000256" key="1">
    <source>
        <dbReference type="ARBA" id="ARBA00004175"/>
    </source>
</evidence>
<feature type="repeat" description="ANK" evidence="12">
    <location>
        <begin position="58"/>
        <end position="90"/>
    </location>
</feature>
<dbReference type="Proteomes" id="UP000887116">
    <property type="component" value="Unassembled WGS sequence"/>
</dbReference>
<keyword evidence="11" id="KW-0472">Membrane</keyword>
<evidence type="ECO:0000313" key="13">
    <source>
        <dbReference type="EMBL" id="GFR28256.1"/>
    </source>
</evidence>
<gene>
    <name evidence="13" type="primary">ANKRD39</name>
    <name evidence="13" type="ORF">TNCT_312501</name>
</gene>
<dbReference type="SMART" id="SM00248">
    <property type="entry name" value="ANK"/>
    <property type="match status" value="3"/>
</dbReference>
<dbReference type="AlphaFoldDB" id="A0A8X6LZ66"/>
<keyword evidence="9" id="KW-0638">Presynaptic neurotoxin</keyword>
<evidence type="ECO:0000256" key="7">
    <source>
        <dbReference type="ARBA" id="ARBA00022699"/>
    </source>
</evidence>
<dbReference type="PROSITE" id="PS50088">
    <property type="entry name" value="ANK_REPEAT"/>
    <property type="match status" value="2"/>
</dbReference>
<keyword evidence="6" id="KW-0800">Toxin</keyword>
<evidence type="ECO:0000256" key="11">
    <source>
        <dbReference type="ARBA" id="ARBA00023298"/>
    </source>
</evidence>
<dbReference type="SUPFAM" id="SSF48403">
    <property type="entry name" value="Ankyrin repeat"/>
    <property type="match status" value="1"/>
</dbReference>
<comment type="caution">
    <text evidence="13">The sequence shown here is derived from an EMBL/GenBank/DDBJ whole genome shotgun (WGS) entry which is preliminary data.</text>
</comment>